<protein>
    <submittedName>
        <fullName evidence="1">Uncharacterized protein</fullName>
    </submittedName>
</protein>
<accession>A0ABV8LSI7</accession>
<proteinExistence type="predicted"/>
<evidence type="ECO:0000313" key="1">
    <source>
        <dbReference type="EMBL" id="MFC4133966.1"/>
    </source>
</evidence>
<sequence>MTRAYDSVTAAVTRDDASVADRLAALGRLAAARKDLDSLERGLIADLRSAGVSWSRIATTIGVGSRQAAEQRYLRLCGLLDRQRPVDTDLIAALRTSALRAHTALVAAPPDDPRAHLAAATLEHALSAAPGALYALVEQALGDLHGLAFDSSALAAALSRARLESL</sequence>
<evidence type="ECO:0000313" key="2">
    <source>
        <dbReference type="Proteomes" id="UP001595816"/>
    </source>
</evidence>
<comment type="caution">
    <text evidence="1">The sequence shown here is derived from an EMBL/GenBank/DDBJ whole genome shotgun (WGS) entry which is preliminary data.</text>
</comment>
<gene>
    <name evidence="1" type="ORF">ACFOZ4_25425</name>
</gene>
<organism evidence="1 2">
    <name type="scientific">Hamadaea flava</name>
    <dbReference type="NCBI Taxonomy" id="1742688"/>
    <lineage>
        <taxon>Bacteria</taxon>
        <taxon>Bacillati</taxon>
        <taxon>Actinomycetota</taxon>
        <taxon>Actinomycetes</taxon>
        <taxon>Micromonosporales</taxon>
        <taxon>Micromonosporaceae</taxon>
        <taxon>Hamadaea</taxon>
    </lineage>
</organism>
<dbReference type="EMBL" id="JBHSAY010000015">
    <property type="protein sequence ID" value="MFC4133966.1"/>
    <property type="molecule type" value="Genomic_DNA"/>
</dbReference>
<name>A0ABV8LSI7_9ACTN</name>
<keyword evidence="2" id="KW-1185">Reference proteome</keyword>
<reference evidence="2" key="1">
    <citation type="journal article" date="2019" name="Int. J. Syst. Evol. Microbiol.">
        <title>The Global Catalogue of Microorganisms (GCM) 10K type strain sequencing project: providing services to taxonomists for standard genome sequencing and annotation.</title>
        <authorList>
            <consortium name="The Broad Institute Genomics Platform"/>
            <consortium name="The Broad Institute Genome Sequencing Center for Infectious Disease"/>
            <person name="Wu L."/>
            <person name="Ma J."/>
        </authorList>
    </citation>
    <scope>NUCLEOTIDE SEQUENCE [LARGE SCALE GENOMIC DNA]</scope>
    <source>
        <strain evidence="2">CGMCC 4.7289</strain>
    </source>
</reference>
<dbReference type="RefSeq" id="WP_253761834.1">
    <property type="nucleotide sequence ID" value="NZ_JAMZDZ010000001.1"/>
</dbReference>
<dbReference type="Proteomes" id="UP001595816">
    <property type="component" value="Unassembled WGS sequence"/>
</dbReference>